<dbReference type="SUPFAM" id="SSF50630">
    <property type="entry name" value="Acid proteases"/>
    <property type="match status" value="1"/>
</dbReference>
<feature type="region of interest" description="Disordered" evidence="8">
    <location>
        <begin position="1405"/>
        <end position="1435"/>
    </location>
</feature>
<dbReference type="EC" id="2.7.7.49" evidence="1"/>
<evidence type="ECO:0000313" key="11">
    <source>
        <dbReference type="EnsemblMetazoa" id="AALFPA23_013256.P19192"/>
    </source>
</evidence>
<feature type="domain" description="Integrase catalytic" evidence="10">
    <location>
        <begin position="1043"/>
        <end position="1198"/>
    </location>
</feature>
<dbReference type="InterPro" id="IPR036397">
    <property type="entry name" value="RNaseH_sf"/>
</dbReference>
<dbReference type="InterPro" id="IPR001584">
    <property type="entry name" value="Integrase_cat-core"/>
</dbReference>
<reference evidence="12" key="1">
    <citation type="journal article" date="2015" name="Proc. Natl. Acad. Sci. U.S.A.">
        <title>Genome sequence of the Asian Tiger mosquito, Aedes albopictus, reveals insights into its biology, genetics, and evolution.</title>
        <authorList>
            <person name="Chen X.G."/>
            <person name="Jiang X."/>
            <person name="Gu J."/>
            <person name="Xu M."/>
            <person name="Wu Y."/>
            <person name="Deng Y."/>
            <person name="Zhang C."/>
            <person name="Bonizzoni M."/>
            <person name="Dermauw W."/>
            <person name="Vontas J."/>
            <person name="Armbruster P."/>
            <person name="Huang X."/>
            <person name="Yang Y."/>
            <person name="Zhang H."/>
            <person name="He W."/>
            <person name="Peng H."/>
            <person name="Liu Y."/>
            <person name="Wu K."/>
            <person name="Chen J."/>
            <person name="Lirakis M."/>
            <person name="Topalis P."/>
            <person name="Van Leeuwen T."/>
            <person name="Hall A.B."/>
            <person name="Jiang X."/>
            <person name="Thorpe C."/>
            <person name="Mueller R.L."/>
            <person name="Sun C."/>
            <person name="Waterhouse R.M."/>
            <person name="Yan G."/>
            <person name="Tu Z.J."/>
            <person name="Fang X."/>
            <person name="James A.A."/>
        </authorList>
    </citation>
    <scope>NUCLEOTIDE SEQUENCE [LARGE SCALE GENOMIC DNA]</scope>
    <source>
        <strain evidence="12">Foshan</strain>
    </source>
</reference>
<feature type="compositionally biased region" description="Low complexity" evidence="8">
    <location>
        <begin position="211"/>
        <end position="220"/>
    </location>
</feature>
<evidence type="ECO:0000259" key="10">
    <source>
        <dbReference type="PROSITE" id="PS50994"/>
    </source>
</evidence>
<evidence type="ECO:0000256" key="5">
    <source>
        <dbReference type="ARBA" id="ARBA00022759"/>
    </source>
</evidence>
<dbReference type="PANTHER" id="PTHR37984">
    <property type="entry name" value="PROTEIN CBG26694"/>
    <property type="match status" value="1"/>
</dbReference>
<evidence type="ECO:0000313" key="12">
    <source>
        <dbReference type="Proteomes" id="UP000069940"/>
    </source>
</evidence>
<keyword evidence="5" id="KW-0255">Endonuclease</keyword>
<dbReference type="PROSITE" id="PS50994">
    <property type="entry name" value="INTEGRASE"/>
    <property type="match status" value="1"/>
</dbReference>
<keyword evidence="4" id="KW-0540">Nuclease</keyword>
<dbReference type="InterPro" id="IPR012337">
    <property type="entry name" value="RNaseH-like_sf"/>
</dbReference>
<keyword evidence="2" id="KW-0808">Transferase</keyword>
<dbReference type="CDD" id="cd09274">
    <property type="entry name" value="RNase_HI_RT_Ty3"/>
    <property type="match status" value="1"/>
</dbReference>
<dbReference type="InterPro" id="IPR050951">
    <property type="entry name" value="Retrovirus_Pol_polyprotein"/>
</dbReference>
<evidence type="ECO:0000256" key="7">
    <source>
        <dbReference type="ARBA" id="ARBA00022918"/>
    </source>
</evidence>
<dbReference type="SUPFAM" id="SSF53098">
    <property type="entry name" value="Ribonuclease H-like"/>
    <property type="match status" value="1"/>
</dbReference>
<name>A0ABM1YYI0_AEDAL</name>
<dbReference type="Pfam" id="PF00078">
    <property type="entry name" value="RVT_1"/>
    <property type="match status" value="1"/>
</dbReference>
<evidence type="ECO:0000259" key="9">
    <source>
        <dbReference type="PROSITE" id="PS50878"/>
    </source>
</evidence>
<organism evidence="11 12">
    <name type="scientific">Aedes albopictus</name>
    <name type="common">Asian tiger mosquito</name>
    <name type="synonym">Stegomyia albopicta</name>
    <dbReference type="NCBI Taxonomy" id="7160"/>
    <lineage>
        <taxon>Eukaryota</taxon>
        <taxon>Metazoa</taxon>
        <taxon>Ecdysozoa</taxon>
        <taxon>Arthropoda</taxon>
        <taxon>Hexapoda</taxon>
        <taxon>Insecta</taxon>
        <taxon>Pterygota</taxon>
        <taxon>Neoptera</taxon>
        <taxon>Endopterygota</taxon>
        <taxon>Diptera</taxon>
        <taxon>Nematocera</taxon>
        <taxon>Culicoidea</taxon>
        <taxon>Culicidae</taxon>
        <taxon>Culicinae</taxon>
        <taxon>Aedini</taxon>
        <taxon>Aedes</taxon>
        <taxon>Stegomyia</taxon>
    </lineage>
</organism>
<feature type="region of interest" description="Disordered" evidence="8">
    <location>
        <begin position="193"/>
        <end position="229"/>
    </location>
</feature>
<proteinExistence type="predicted"/>
<dbReference type="GeneID" id="115266091"/>
<dbReference type="InterPro" id="IPR043128">
    <property type="entry name" value="Rev_trsase/Diguanyl_cyclase"/>
</dbReference>
<dbReference type="Gene3D" id="2.40.70.10">
    <property type="entry name" value="Acid Proteases"/>
    <property type="match status" value="1"/>
</dbReference>
<keyword evidence="7" id="KW-0695">RNA-directed DNA polymerase</keyword>
<evidence type="ECO:0000256" key="2">
    <source>
        <dbReference type="ARBA" id="ARBA00022679"/>
    </source>
</evidence>
<keyword evidence="3" id="KW-0548">Nucleotidyltransferase</keyword>
<feature type="compositionally biased region" description="Basic and acidic residues" evidence="8">
    <location>
        <begin position="1356"/>
        <end position="1370"/>
    </location>
</feature>
<dbReference type="Gene3D" id="1.10.340.70">
    <property type="match status" value="1"/>
</dbReference>
<dbReference type="InterPro" id="IPR000477">
    <property type="entry name" value="RT_dom"/>
</dbReference>
<dbReference type="CDD" id="cd01647">
    <property type="entry name" value="RT_LTR"/>
    <property type="match status" value="1"/>
</dbReference>
<dbReference type="InterPro" id="IPR041373">
    <property type="entry name" value="RT_RNaseH"/>
</dbReference>
<dbReference type="Proteomes" id="UP000069940">
    <property type="component" value="Unassembled WGS sequence"/>
</dbReference>
<reference evidence="11" key="2">
    <citation type="submission" date="2025-05" db="UniProtKB">
        <authorList>
            <consortium name="EnsemblMetazoa"/>
        </authorList>
    </citation>
    <scope>IDENTIFICATION</scope>
    <source>
        <strain evidence="11">Foshan</strain>
    </source>
</reference>
<dbReference type="RefSeq" id="XP_062709613.1">
    <property type="nucleotide sequence ID" value="XM_062853629.1"/>
</dbReference>
<dbReference type="PROSITE" id="PS50878">
    <property type="entry name" value="RT_POL"/>
    <property type="match status" value="1"/>
</dbReference>
<dbReference type="Pfam" id="PF17917">
    <property type="entry name" value="RT_RNaseH"/>
    <property type="match status" value="1"/>
</dbReference>
<evidence type="ECO:0000256" key="6">
    <source>
        <dbReference type="ARBA" id="ARBA00022801"/>
    </source>
</evidence>
<protein>
    <recommendedName>
        <fullName evidence="1">RNA-directed DNA polymerase</fullName>
        <ecNumber evidence="1">2.7.7.49</ecNumber>
    </recommendedName>
</protein>
<feature type="region of interest" description="Disordered" evidence="8">
    <location>
        <begin position="1356"/>
        <end position="1384"/>
    </location>
</feature>
<dbReference type="InterPro" id="IPR043502">
    <property type="entry name" value="DNA/RNA_pol_sf"/>
</dbReference>
<evidence type="ECO:0000256" key="4">
    <source>
        <dbReference type="ARBA" id="ARBA00022722"/>
    </source>
</evidence>
<feature type="domain" description="Reverse transcriptase" evidence="9">
    <location>
        <begin position="498"/>
        <end position="676"/>
    </location>
</feature>
<dbReference type="InterPro" id="IPR041588">
    <property type="entry name" value="Integrase_H2C2"/>
</dbReference>
<dbReference type="SUPFAM" id="SSF56672">
    <property type="entry name" value="DNA/RNA polymerases"/>
    <property type="match status" value="1"/>
</dbReference>
<dbReference type="PANTHER" id="PTHR37984:SF5">
    <property type="entry name" value="PROTEIN NYNRIN-LIKE"/>
    <property type="match status" value="1"/>
</dbReference>
<dbReference type="EnsemblMetazoa" id="AALFPA23_013256.R19192">
    <property type="protein sequence ID" value="AALFPA23_013256.P19192"/>
    <property type="gene ID" value="AALFPA23_013256"/>
</dbReference>
<sequence>MTLTSIADPYVPYSMPFSQYQEQLEWIFKHNEFPEDRYKTSFLAVCGKEVFIELKRLFPGKNFNELTYKQITDELKKRYDKNDFAVVHSYKFWTKRQGRNESLEDFVITVKNLAERCDFGEFKDRAIRDMLVIGVNDTQLQKRLCDEEDLSAAKAERLILNSEISASRTKQLNRDDDRRVSVVARLGHRPDISRSRNRFRSRSRSFDRNRSFSSRSRSNNKYQSTRGSGKPVYVCSYCKKTGHTRKFCYRLHGKSPRKNQASVKFVDTPKASSSKSSSSTKDSGLFKRLKEDLDYESDYSDGMPCLMISSVNKISDPCYVEALVNRTRLTMEIDCGSAESVIPEELYLRNFASCELQHCNKKLVVIDGNKLKVVGRIFVEVQLAGNQKQLSMVVLRCKNDFIPLVGRTWLDEFYAGWRNTFTNPPLTVGNIDLADEQKVVEEVKSKFATIFTKDFSSPIVGFKGDLILKEDTPIFKKAYEVPLRLRPQVIDFLADLEKQGVITPVEASEWASPVIAIVKKDQSIRLVIDCKVSINKVLLPNTYPLPVAQDLFATLSGSTVFCSLDLEGAYTQLLLTDRSKRFMVINTIKGLYTYNRLPQGASSSAAIFQKVMDQVLCDLENVSVYLDDVLIAGKDFNDCRKKLFLVLERLAKANIKVNLKKCKFFVSQLPYLGHVLTDKGLLPCPDKVKTIREAKAPRSVSELKAFLGLVTYYSKFIPNLSTRISCLYNLLKKNVTFCWTDNCEKSFNDCKGFLLNPNLLEYFDPYKPIVVVTDACSYGLGGVIAHLVEDEEKPISFTSFSLNTAQKNYPILHLEALAVVSTVKKFHKFLYGMHFTIYTDHKPLIGIFGKEGKNSISVTRLQRYVMELSIYDYDIVYRPSSRMGNADFCSRFPLAEEVPKELAREYVKNLNFSSEFPIDYKEVAKETLNDEFLQTILKYLKQGWPQRLERRFVDVYSHYQELEEIEGCVLFQDRVVIPESMKNKVLKMLHMNHSGISKIKQLARRTVYWFGLNKDVEDYVKACVICHQMTAISKKAPYSRWIPTTKPFSRIHADFFHFDRKVFLVVVDSFTKWIELEYMRYGTDCNKVLKVLLGIFARFGLPDVVVTDGGPPFNSDKFVTFLENQGILVMKSPPYHPESNGQAERTVRLVKDVLKKFFLDPEMKSLDIEEQIAYFLSNYRNICLDKGQFPSERLLSYKPKTMLDLINPKNKFRNHLTNSHDDPDLHTAKDNKKADVFTTLRNGDLIYYKNINTTDIRRWLPATFLRQVSDATFQISLGGRMVLAHKRQLKLPSYTHRKGTLVFPFGSVNAPINDPALILSPNPVAAPVSSSLTNQAPILSSVPSVESVLSSSPVRLRNDVRSTSKRRREEDEQDSEEVSNPDFEFYGYPADSFIFASDEPEIDLQDQVSDPLPVVPIRRSRRRNKKRRRSDFVYY</sequence>
<feature type="compositionally biased region" description="Basic residues" evidence="8">
    <location>
        <begin position="1418"/>
        <end position="1429"/>
    </location>
</feature>
<evidence type="ECO:0000256" key="3">
    <source>
        <dbReference type="ARBA" id="ARBA00022695"/>
    </source>
</evidence>
<keyword evidence="6" id="KW-0378">Hydrolase</keyword>
<evidence type="ECO:0000256" key="8">
    <source>
        <dbReference type="SAM" id="MobiDB-lite"/>
    </source>
</evidence>
<dbReference type="Gene3D" id="3.30.420.10">
    <property type="entry name" value="Ribonuclease H-like superfamily/Ribonuclease H"/>
    <property type="match status" value="1"/>
</dbReference>
<feature type="region of interest" description="Disordered" evidence="8">
    <location>
        <begin position="259"/>
        <end position="282"/>
    </location>
</feature>
<dbReference type="InterPro" id="IPR021109">
    <property type="entry name" value="Peptidase_aspartic_dom_sf"/>
</dbReference>
<feature type="compositionally biased region" description="Low complexity" evidence="8">
    <location>
        <begin position="270"/>
        <end position="282"/>
    </location>
</feature>
<dbReference type="Pfam" id="PF00665">
    <property type="entry name" value="rve"/>
    <property type="match status" value="1"/>
</dbReference>
<accession>A0ABM1YYI0</accession>
<evidence type="ECO:0000256" key="1">
    <source>
        <dbReference type="ARBA" id="ARBA00012493"/>
    </source>
</evidence>
<dbReference type="Gene3D" id="3.10.10.10">
    <property type="entry name" value="HIV Type 1 Reverse Transcriptase, subunit A, domain 1"/>
    <property type="match status" value="1"/>
</dbReference>
<keyword evidence="12" id="KW-1185">Reference proteome</keyword>
<dbReference type="Pfam" id="PF17921">
    <property type="entry name" value="Integrase_H2C2"/>
    <property type="match status" value="1"/>
</dbReference>
<dbReference type="Gene3D" id="3.30.70.270">
    <property type="match status" value="2"/>
</dbReference>